<gene>
    <name evidence="2" type="ORF">D3H35_03475</name>
</gene>
<dbReference type="RefSeq" id="WP_119147779.1">
    <property type="nucleotide sequence ID" value="NZ_QXJM01000021.1"/>
</dbReference>
<feature type="transmembrane region" description="Helical" evidence="1">
    <location>
        <begin position="7"/>
        <end position="27"/>
    </location>
</feature>
<evidence type="ECO:0000313" key="2">
    <source>
        <dbReference type="EMBL" id="RIE04926.1"/>
    </source>
</evidence>
<keyword evidence="1" id="KW-0472">Membrane</keyword>
<keyword evidence="3" id="KW-1185">Reference proteome</keyword>
<reference evidence="2 3" key="1">
    <citation type="submission" date="2018-09" db="EMBL/GenBank/DDBJ databases">
        <title>Cohnella cavernae sp. nov., isolated from a karst cave.</title>
        <authorList>
            <person name="Zhu H."/>
        </authorList>
    </citation>
    <scope>NUCLEOTIDE SEQUENCE [LARGE SCALE GENOMIC DNA]</scope>
    <source>
        <strain evidence="2 3">K2E09-144</strain>
    </source>
</reference>
<protein>
    <submittedName>
        <fullName evidence="2">Uncharacterized protein</fullName>
    </submittedName>
</protein>
<organism evidence="2 3">
    <name type="scientific">Cohnella faecalis</name>
    <dbReference type="NCBI Taxonomy" id="2315694"/>
    <lineage>
        <taxon>Bacteria</taxon>
        <taxon>Bacillati</taxon>
        <taxon>Bacillota</taxon>
        <taxon>Bacilli</taxon>
        <taxon>Bacillales</taxon>
        <taxon>Paenibacillaceae</taxon>
        <taxon>Cohnella</taxon>
    </lineage>
</organism>
<name>A0A398CNI5_9BACL</name>
<accession>A0A398CNI5</accession>
<comment type="caution">
    <text evidence="2">The sequence shown here is derived from an EMBL/GenBank/DDBJ whole genome shotgun (WGS) entry which is preliminary data.</text>
</comment>
<dbReference type="AlphaFoldDB" id="A0A398CNI5"/>
<proteinExistence type="predicted"/>
<evidence type="ECO:0000313" key="3">
    <source>
        <dbReference type="Proteomes" id="UP000266340"/>
    </source>
</evidence>
<keyword evidence="1" id="KW-1133">Transmembrane helix</keyword>
<keyword evidence="1" id="KW-0812">Transmembrane</keyword>
<dbReference type="Proteomes" id="UP000266340">
    <property type="component" value="Unassembled WGS sequence"/>
</dbReference>
<sequence length="62" mass="7183">MSRNKKVWIPAMIAAAIAALLVVYYYWTSAHGGERFARARWQGRDIVRRKMETNAMEAISRL</sequence>
<evidence type="ECO:0000256" key="1">
    <source>
        <dbReference type="SAM" id="Phobius"/>
    </source>
</evidence>
<dbReference type="EMBL" id="QXJM01000021">
    <property type="protein sequence ID" value="RIE04926.1"/>
    <property type="molecule type" value="Genomic_DNA"/>
</dbReference>